<dbReference type="EMBL" id="BMAU01021216">
    <property type="protein sequence ID" value="GFY00122.1"/>
    <property type="molecule type" value="Genomic_DNA"/>
</dbReference>
<evidence type="ECO:0000313" key="1">
    <source>
        <dbReference type="EMBL" id="GFY00122.1"/>
    </source>
</evidence>
<sequence length="121" mass="13663">MYIYRCPCIFNTMSHLINRSDCRMVTNQSLGKFVVNHTIQDAPVCDAVIKIAAAIVSELRVRAAANVIVLFMFPHLLLCKRTQFLTQVSGSIKAMQVTCLSFRLLVIGRRSDPAWPSLLFF</sequence>
<reference evidence="1" key="1">
    <citation type="submission" date="2020-08" db="EMBL/GenBank/DDBJ databases">
        <title>Multicomponent nature underlies the extraordinary mechanical properties of spider dragline silk.</title>
        <authorList>
            <person name="Kono N."/>
            <person name="Nakamura H."/>
            <person name="Mori M."/>
            <person name="Yoshida Y."/>
            <person name="Ohtoshi R."/>
            <person name="Malay A.D."/>
            <person name="Moran D.A.P."/>
            <person name="Tomita M."/>
            <person name="Numata K."/>
            <person name="Arakawa K."/>
        </authorList>
    </citation>
    <scope>NUCLEOTIDE SEQUENCE</scope>
</reference>
<dbReference type="AlphaFoldDB" id="A0A8X6RQY3"/>
<evidence type="ECO:0000313" key="2">
    <source>
        <dbReference type="Proteomes" id="UP000887159"/>
    </source>
</evidence>
<protein>
    <submittedName>
        <fullName evidence="1">Uncharacterized protein</fullName>
    </submittedName>
</protein>
<keyword evidence="2" id="KW-1185">Reference proteome</keyword>
<proteinExistence type="predicted"/>
<dbReference type="Proteomes" id="UP000887159">
    <property type="component" value="Unassembled WGS sequence"/>
</dbReference>
<accession>A0A8X6RQY3</accession>
<comment type="caution">
    <text evidence="1">The sequence shown here is derived from an EMBL/GenBank/DDBJ whole genome shotgun (WGS) entry which is preliminary data.</text>
</comment>
<gene>
    <name evidence="1" type="ORF">TNCV_1342201</name>
</gene>
<name>A0A8X6RQY3_TRICX</name>
<organism evidence="1 2">
    <name type="scientific">Trichonephila clavipes</name>
    <name type="common">Golden silk orbweaver</name>
    <name type="synonym">Nephila clavipes</name>
    <dbReference type="NCBI Taxonomy" id="2585209"/>
    <lineage>
        <taxon>Eukaryota</taxon>
        <taxon>Metazoa</taxon>
        <taxon>Ecdysozoa</taxon>
        <taxon>Arthropoda</taxon>
        <taxon>Chelicerata</taxon>
        <taxon>Arachnida</taxon>
        <taxon>Araneae</taxon>
        <taxon>Araneomorphae</taxon>
        <taxon>Entelegynae</taxon>
        <taxon>Araneoidea</taxon>
        <taxon>Nephilidae</taxon>
        <taxon>Trichonephila</taxon>
    </lineage>
</organism>